<keyword evidence="1" id="KW-0346">Stress response</keyword>
<dbReference type="Proteomes" id="UP000326198">
    <property type="component" value="Unassembled WGS sequence"/>
</dbReference>
<dbReference type="InterPro" id="IPR031107">
    <property type="entry name" value="Small_HSP"/>
</dbReference>
<name>A0A5N7B421_9EURO</name>
<dbReference type="InterPro" id="IPR002068">
    <property type="entry name" value="A-crystallin/Hsp20_dom"/>
</dbReference>
<evidence type="ECO:0000256" key="4">
    <source>
        <dbReference type="SAM" id="MobiDB-lite"/>
    </source>
</evidence>
<dbReference type="AlphaFoldDB" id="A0A5N7B421"/>
<dbReference type="OrthoDB" id="1431247at2759"/>
<organism evidence="6 7">
    <name type="scientific">Aspergillus bertholletiae</name>
    <dbReference type="NCBI Taxonomy" id="1226010"/>
    <lineage>
        <taxon>Eukaryota</taxon>
        <taxon>Fungi</taxon>
        <taxon>Dikarya</taxon>
        <taxon>Ascomycota</taxon>
        <taxon>Pezizomycotina</taxon>
        <taxon>Eurotiomycetes</taxon>
        <taxon>Eurotiomycetidae</taxon>
        <taxon>Eurotiales</taxon>
        <taxon>Aspergillaceae</taxon>
        <taxon>Aspergillus</taxon>
        <taxon>Aspergillus subgen. Circumdati</taxon>
    </lineage>
</organism>
<dbReference type="InterPro" id="IPR008978">
    <property type="entry name" value="HSP20-like_chaperone"/>
</dbReference>
<comment type="similarity">
    <text evidence="2 3">Belongs to the small heat shock protein (HSP20) family.</text>
</comment>
<feature type="region of interest" description="Disordered" evidence="4">
    <location>
        <begin position="85"/>
        <end position="142"/>
    </location>
</feature>
<evidence type="ECO:0000313" key="6">
    <source>
        <dbReference type="EMBL" id="KAE8376844.1"/>
    </source>
</evidence>
<proteinExistence type="inferred from homology"/>
<evidence type="ECO:0000256" key="2">
    <source>
        <dbReference type="PROSITE-ProRule" id="PRU00285"/>
    </source>
</evidence>
<dbReference type="EMBL" id="ML736233">
    <property type="protein sequence ID" value="KAE8376844.1"/>
    <property type="molecule type" value="Genomic_DNA"/>
</dbReference>
<reference evidence="6 7" key="1">
    <citation type="submission" date="2019-04" db="EMBL/GenBank/DDBJ databases">
        <title>Friends and foes A comparative genomics studyof 23 Aspergillus species from section Flavi.</title>
        <authorList>
            <consortium name="DOE Joint Genome Institute"/>
            <person name="Kjaerbolling I."/>
            <person name="Vesth T."/>
            <person name="Frisvad J.C."/>
            <person name="Nybo J.L."/>
            <person name="Theobald S."/>
            <person name="Kildgaard S."/>
            <person name="Isbrandt T."/>
            <person name="Kuo A."/>
            <person name="Sato A."/>
            <person name="Lyhne E.K."/>
            <person name="Kogle M.E."/>
            <person name="Wiebenga A."/>
            <person name="Kun R.S."/>
            <person name="Lubbers R.J."/>
            <person name="Makela M.R."/>
            <person name="Barry K."/>
            <person name="Chovatia M."/>
            <person name="Clum A."/>
            <person name="Daum C."/>
            <person name="Haridas S."/>
            <person name="He G."/>
            <person name="LaButti K."/>
            <person name="Lipzen A."/>
            <person name="Mondo S."/>
            <person name="Riley R."/>
            <person name="Salamov A."/>
            <person name="Simmons B.A."/>
            <person name="Magnuson J.K."/>
            <person name="Henrissat B."/>
            <person name="Mortensen U.H."/>
            <person name="Larsen T.O."/>
            <person name="Devries R.P."/>
            <person name="Grigoriev I.V."/>
            <person name="Machida M."/>
            <person name="Baker S.E."/>
            <person name="Andersen M.R."/>
        </authorList>
    </citation>
    <scope>NUCLEOTIDE SEQUENCE [LARGE SCALE GENOMIC DNA]</scope>
    <source>
        <strain evidence="6 7">IBT 29228</strain>
    </source>
</reference>
<feature type="compositionally biased region" description="Low complexity" evidence="4">
    <location>
        <begin position="122"/>
        <end position="138"/>
    </location>
</feature>
<dbReference type="PROSITE" id="PS01031">
    <property type="entry name" value="SHSP"/>
    <property type="match status" value="1"/>
</dbReference>
<feature type="compositionally biased region" description="Polar residues" evidence="4">
    <location>
        <begin position="87"/>
        <end position="110"/>
    </location>
</feature>
<dbReference type="Gene3D" id="2.60.40.790">
    <property type="match status" value="1"/>
</dbReference>
<keyword evidence="7" id="KW-1185">Reference proteome</keyword>
<evidence type="ECO:0000313" key="7">
    <source>
        <dbReference type="Proteomes" id="UP000326198"/>
    </source>
</evidence>
<accession>A0A5N7B421</accession>
<dbReference type="SUPFAM" id="SSF49764">
    <property type="entry name" value="HSP20-like chaperones"/>
    <property type="match status" value="1"/>
</dbReference>
<evidence type="ECO:0000259" key="5">
    <source>
        <dbReference type="PROSITE" id="PS01031"/>
    </source>
</evidence>
<evidence type="ECO:0000256" key="3">
    <source>
        <dbReference type="RuleBase" id="RU003616"/>
    </source>
</evidence>
<dbReference type="CDD" id="cd06464">
    <property type="entry name" value="ACD_sHsps-like"/>
    <property type="match status" value="1"/>
</dbReference>
<evidence type="ECO:0000256" key="1">
    <source>
        <dbReference type="ARBA" id="ARBA00023016"/>
    </source>
</evidence>
<dbReference type="PANTHER" id="PTHR11527">
    <property type="entry name" value="HEAT-SHOCK PROTEIN 20 FAMILY MEMBER"/>
    <property type="match status" value="1"/>
</dbReference>
<feature type="domain" description="SHSP" evidence="5">
    <location>
        <begin position="34"/>
        <end position="200"/>
    </location>
</feature>
<dbReference type="Pfam" id="PF00011">
    <property type="entry name" value="HSP20"/>
    <property type="match status" value="1"/>
</dbReference>
<gene>
    <name evidence="6" type="ORF">BDV26DRAFT_293756</name>
</gene>
<protein>
    <submittedName>
        <fullName evidence="6">HSP20-like chaperone</fullName>
    </submittedName>
</protein>
<sequence>MTFTRDFSGDFAPLLHLLDGYGVHRAYRPKQRTTPARSFTPRFDVYETRNNYHLDGDLPDVNKNSLDIEFTDRHTLVIKGRAERNYNDGTSNTNEQGEVLNNTSSINPLQPTVEDEDEEASDAVSSSSSTKSSEQVATQEQTKLHHKYWITERPVGEFYRAFTFPTRVDQDTVKATLKDGVLSVIVPKEPAPTLKKIRVE</sequence>